<evidence type="ECO:0000256" key="1">
    <source>
        <dbReference type="SAM" id="MobiDB-lite"/>
    </source>
</evidence>
<protein>
    <submittedName>
        <fullName evidence="2">Uncharacterized protein</fullName>
    </submittedName>
</protein>
<sequence>MSLRIRAMYGERGTPAPYRPVSWWRRTMVPANGAIQVTGGDPRRDGTPHQPVGRRGRGPGQGRASAEG</sequence>
<evidence type="ECO:0000313" key="3">
    <source>
        <dbReference type="Proteomes" id="UP001500307"/>
    </source>
</evidence>
<gene>
    <name evidence="2" type="ORF">GCM10023176_16480</name>
</gene>
<evidence type="ECO:0000313" key="2">
    <source>
        <dbReference type="EMBL" id="GAA4566419.1"/>
    </source>
</evidence>
<proteinExistence type="predicted"/>
<accession>A0ABP8SDU1</accession>
<keyword evidence="3" id="KW-1185">Reference proteome</keyword>
<name>A0ABP8SDU1_9ACTN</name>
<dbReference type="Proteomes" id="UP001500307">
    <property type="component" value="Unassembled WGS sequence"/>
</dbReference>
<comment type="caution">
    <text evidence="2">The sequence shown here is derived from an EMBL/GenBank/DDBJ whole genome shotgun (WGS) entry which is preliminary data.</text>
</comment>
<feature type="region of interest" description="Disordered" evidence="1">
    <location>
        <begin position="34"/>
        <end position="68"/>
    </location>
</feature>
<organism evidence="2 3">
    <name type="scientific">Micromonospora coerulea</name>
    <dbReference type="NCBI Taxonomy" id="47856"/>
    <lineage>
        <taxon>Bacteria</taxon>
        <taxon>Bacillati</taxon>
        <taxon>Actinomycetota</taxon>
        <taxon>Actinomycetes</taxon>
        <taxon>Micromonosporales</taxon>
        <taxon>Micromonosporaceae</taxon>
        <taxon>Micromonospora</taxon>
    </lineage>
</organism>
<dbReference type="EMBL" id="BAABGU010000007">
    <property type="protein sequence ID" value="GAA4566419.1"/>
    <property type="molecule type" value="Genomic_DNA"/>
</dbReference>
<reference evidence="3" key="1">
    <citation type="journal article" date="2019" name="Int. J. Syst. Evol. Microbiol.">
        <title>The Global Catalogue of Microorganisms (GCM) 10K type strain sequencing project: providing services to taxonomists for standard genome sequencing and annotation.</title>
        <authorList>
            <consortium name="The Broad Institute Genomics Platform"/>
            <consortium name="The Broad Institute Genome Sequencing Center for Infectious Disease"/>
            <person name="Wu L."/>
            <person name="Ma J."/>
        </authorList>
    </citation>
    <scope>NUCLEOTIDE SEQUENCE [LARGE SCALE GENOMIC DNA]</scope>
    <source>
        <strain evidence="3">JCM 3175</strain>
    </source>
</reference>